<dbReference type="AlphaFoldDB" id="A0AAV7WL95"/>
<dbReference type="EMBL" id="JANPWB010000001">
    <property type="protein sequence ID" value="KAJ1214834.1"/>
    <property type="molecule type" value="Genomic_DNA"/>
</dbReference>
<gene>
    <name evidence="1" type="ORF">NDU88_002445</name>
</gene>
<dbReference type="Proteomes" id="UP001066276">
    <property type="component" value="Chromosome 1_1"/>
</dbReference>
<reference evidence="1" key="1">
    <citation type="journal article" date="2022" name="bioRxiv">
        <title>Sequencing and chromosome-scale assembly of the giantPleurodeles waltlgenome.</title>
        <authorList>
            <person name="Brown T."/>
            <person name="Elewa A."/>
            <person name="Iarovenko S."/>
            <person name="Subramanian E."/>
            <person name="Araus A.J."/>
            <person name="Petzold A."/>
            <person name="Susuki M."/>
            <person name="Suzuki K.-i.T."/>
            <person name="Hayashi T."/>
            <person name="Toyoda A."/>
            <person name="Oliveira C."/>
            <person name="Osipova E."/>
            <person name="Leigh N.D."/>
            <person name="Simon A."/>
            <person name="Yun M.H."/>
        </authorList>
    </citation>
    <scope>NUCLEOTIDE SEQUENCE</scope>
    <source>
        <strain evidence="1">20211129_DDA</strain>
        <tissue evidence="1">Liver</tissue>
    </source>
</reference>
<evidence type="ECO:0000313" key="2">
    <source>
        <dbReference type="Proteomes" id="UP001066276"/>
    </source>
</evidence>
<comment type="caution">
    <text evidence="1">The sequence shown here is derived from an EMBL/GenBank/DDBJ whole genome shotgun (WGS) entry which is preliminary data.</text>
</comment>
<accession>A0AAV7WL95</accession>
<protein>
    <submittedName>
        <fullName evidence="1">Uncharacterized protein</fullName>
    </submittedName>
</protein>
<keyword evidence="2" id="KW-1185">Reference proteome</keyword>
<proteinExistence type="predicted"/>
<name>A0AAV7WL95_PLEWA</name>
<evidence type="ECO:0000313" key="1">
    <source>
        <dbReference type="EMBL" id="KAJ1214834.1"/>
    </source>
</evidence>
<sequence length="76" mass="8153">MERLTVPTGEATDSRSLVGLGQAGGATYLSEWWYMSIGIQLCCMPAALPELGAREDKRSATQLLPGKEALKLLVDS</sequence>
<organism evidence="1 2">
    <name type="scientific">Pleurodeles waltl</name>
    <name type="common">Iberian ribbed newt</name>
    <dbReference type="NCBI Taxonomy" id="8319"/>
    <lineage>
        <taxon>Eukaryota</taxon>
        <taxon>Metazoa</taxon>
        <taxon>Chordata</taxon>
        <taxon>Craniata</taxon>
        <taxon>Vertebrata</taxon>
        <taxon>Euteleostomi</taxon>
        <taxon>Amphibia</taxon>
        <taxon>Batrachia</taxon>
        <taxon>Caudata</taxon>
        <taxon>Salamandroidea</taxon>
        <taxon>Salamandridae</taxon>
        <taxon>Pleurodelinae</taxon>
        <taxon>Pleurodeles</taxon>
    </lineage>
</organism>